<evidence type="ECO:0000313" key="8">
    <source>
        <dbReference type="Proteomes" id="UP000218890"/>
    </source>
</evidence>
<comment type="function">
    <text evidence="6">Methylates ribosomal protein L11.</text>
</comment>
<keyword evidence="3 6" id="KW-0489">Methyltransferase</keyword>
<keyword evidence="2 6" id="KW-0963">Cytoplasm</keyword>
<protein>
    <recommendedName>
        <fullName evidence="6">Ribosomal protein L11 methyltransferase</fullName>
        <shortName evidence="6">L11 Mtase</shortName>
        <ecNumber evidence="6">2.1.1.-</ecNumber>
    </recommendedName>
</protein>
<dbReference type="GO" id="GO:0032259">
    <property type="term" value="P:methylation"/>
    <property type="evidence" value="ECO:0007669"/>
    <property type="project" value="UniProtKB-KW"/>
</dbReference>
<name>A0A110B2B3_HALHR</name>
<comment type="catalytic activity">
    <reaction evidence="6">
        <text>L-lysyl-[protein] + 3 S-adenosyl-L-methionine = N(6),N(6),N(6)-trimethyl-L-lysyl-[protein] + 3 S-adenosyl-L-homocysteine + 3 H(+)</text>
        <dbReference type="Rhea" id="RHEA:54192"/>
        <dbReference type="Rhea" id="RHEA-COMP:9752"/>
        <dbReference type="Rhea" id="RHEA-COMP:13826"/>
        <dbReference type="ChEBI" id="CHEBI:15378"/>
        <dbReference type="ChEBI" id="CHEBI:29969"/>
        <dbReference type="ChEBI" id="CHEBI:57856"/>
        <dbReference type="ChEBI" id="CHEBI:59789"/>
        <dbReference type="ChEBI" id="CHEBI:61961"/>
    </reaction>
</comment>
<feature type="binding site" evidence="6">
    <location>
        <position position="145"/>
    </location>
    <ligand>
        <name>S-adenosyl-L-methionine</name>
        <dbReference type="ChEBI" id="CHEBI:59789"/>
    </ligand>
</feature>
<evidence type="ECO:0000313" key="7">
    <source>
        <dbReference type="EMBL" id="BAU58420.1"/>
    </source>
</evidence>
<comment type="similarity">
    <text evidence="1 6">Belongs to the methyltransferase superfamily. PrmA family.</text>
</comment>
<dbReference type="SUPFAM" id="SSF53335">
    <property type="entry name" value="S-adenosyl-L-methionine-dependent methyltransferases"/>
    <property type="match status" value="1"/>
</dbReference>
<dbReference type="EMBL" id="AP017372">
    <property type="protein sequence ID" value="BAU58420.1"/>
    <property type="molecule type" value="Genomic_DNA"/>
</dbReference>
<keyword evidence="5 6" id="KW-0949">S-adenosyl-L-methionine</keyword>
<feature type="binding site" evidence="6">
    <location>
        <position position="166"/>
    </location>
    <ligand>
        <name>S-adenosyl-L-methionine</name>
        <dbReference type="ChEBI" id="CHEBI:59789"/>
    </ligand>
</feature>
<dbReference type="Gene3D" id="3.40.50.150">
    <property type="entry name" value="Vaccinia Virus protein VP39"/>
    <property type="match status" value="1"/>
</dbReference>
<evidence type="ECO:0000256" key="6">
    <source>
        <dbReference type="HAMAP-Rule" id="MF_00735"/>
    </source>
</evidence>
<gene>
    <name evidence="6 7" type="primary">prmA</name>
    <name evidence="7" type="ORF">HH1059_17070</name>
</gene>
<dbReference type="GO" id="GO:0005840">
    <property type="term" value="C:ribosome"/>
    <property type="evidence" value="ECO:0007669"/>
    <property type="project" value="UniProtKB-KW"/>
</dbReference>
<dbReference type="InterPro" id="IPR029063">
    <property type="entry name" value="SAM-dependent_MTases_sf"/>
</dbReference>
<dbReference type="RefSeq" id="WP_096409786.1">
    <property type="nucleotide sequence ID" value="NZ_AP017372.2"/>
</dbReference>
<dbReference type="AlphaFoldDB" id="A0A110B2B3"/>
<keyword evidence="8" id="KW-1185">Reference proteome</keyword>
<comment type="subcellular location">
    <subcellularLocation>
        <location evidence="6">Cytoplasm</location>
    </subcellularLocation>
</comment>
<dbReference type="NCBIfam" id="TIGR00406">
    <property type="entry name" value="prmA"/>
    <property type="match status" value="1"/>
</dbReference>
<dbReference type="Proteomes" id="UP000218890">
    <property type="component" value="Chromosome"/>
</dbReference>
<reference evidence="7" key="1">
    <citation type="submission" date="2016-02" db="EMBL/GenBank/DDBJ databases">
        <title>Halorhodospira halochloris DSM-1059 complete genome, version 2.</title>
        <authorList>
            <person name="Tsukatani Y."/>
        </authorList>
    </citation>
    <scope>NUCLEOTIDE SEQUENCE</scope>
    <source>
        <strain evidence="7">DSM 1059</strain>
    </source>
</reference>
<feature type="binding site" evidence="6">
    <location>
        <position position="229"/>
    </location>
    <ligand>
        <name>S-adenosyl-L-methionine</name>
        <dbReference type="ChEBI" id="CHEBI:59789"/>
    </ligand>
</feature>
<dbReference type="OrthoDB" id="9785995at2"/>
<proteinExistence type="inferred from homology"/>
<dbReference type="PIRSF" id="PIRSF000401">
    <property type="entry name" value="RPL11_MTase"/>
    <property type="match status" value="1"/>
</dbReference>
<evidence type="ECO:0000256" key="5">
    <source>
        <dbReference type="ARBA" id="ARBA00022691"/>
    </source>
</evidence>
<evidence type="ECO:0000256" key="3">
    <source>
        <dbReference type="ARBA" id="ARBA00022603"/>
    </source>
</evidence>
<evidence type="ECO:0000256" key="1">
    <source>
        <dbReference type="ARBA" id="ARBA00009741"/>
    </source>
</evidence>
<dbReference type="EC" id="2.1.1.-" evidence="6"/>
<dbReference type="InterPro" id="IPR050078">
    <property type="entry name" value="Ribosomal_L11_MeTrfase_PrmA"/>
</dbReference>
<dbReference type="Pfam" id="PF06325">
    <property type="entry name" value="PrmA"/>
    <property type="match status" value="1"/>
</dbReference>
<dbReference type="PANTHER" id="PTHR43648:SF1">
    <property type="entry name" value="ELECTRON TRANSFER FLAVOPROTEIN BETA SUBUNIT LYSINE METHYLTRANSFERASE"/>
    <property type="match status" value="1"/>
</dbReference>
<accession>A0A110B2B3</accession>
<keyword evidence="7" id="KW-0687">Ribonucleoprotein</keyword>
<dbReference type="PANTHER" id="PTHR43648">
    <property type="entry name" value="ELECTRON TRANSFER FLAVOPROTEIN BETA SUBUNIT LYSINE METHYLTRANSFERASE"/>
    <property type="match status" value="1"/>
</dbReference>
<dbReference type="GO" id="GO:0005829">
    <property type="term" value="C:cytosol"/>
    <property type="evidence" value="ECO:0007669"/>
    <property type="project" value="TreeGrafter"/>
</dbReference>
<sequence>MAQLQVEFELEAPELEYVEALLQARGCCALTYKGDDETPLLEPGVGEHPLWGRIKLSALFDQNQSESEIRRAVEACLGRNLQDWCWEILEDKTWEREWLEHFQPMCFGSRLWIVPSGYEVDIPATGLAIRLDPGLAFGSGTHETTALCLEWLDGEDLTGACGIDYGAGSGVLAVAAAKLGARECLAVDNDPQAVRASIANAKRNGVCAAVPCYEAGREPAYCADFLLANILSSTLISLSDQLLASVRAGGRIALAGILEHQQHQVMDAFGQEVVWDQPRSRGDWVLLSGTRVEAPSST</sequence>
<dbReference type="KEGG" id="hhk:HH1059_17070"/>
<dbReference type="GO" id="GO:0016279">
    <property type="term" value="F:protein-lysine N-methyltransferase activity"/>
    <property type="evidence" value="ECO:0007669"/>
    <property type="project" value="TreeGrafter"/>
</dbReference>
<feature type="binding site" evidence="6">
    <location>
        <position position="188"/>
    </location>
    <ligand>
        <name>S-adenosyl-L-methionine</name>
        <dbReference type="ChEBI" id="CHEBI:59789"/>
    </ligand>
</feature>
<evidence type="ECO:0000256" key="4">
    <source>
        <dbReference type="ARBA" id="ARBA00022679"/>
    </source>
</evidence>
<dbReference type="InterPro" id="IPR004498">
    <property type="entry name" value="Ribosomal_PrmA_MeTrfase"/>
</dbReference>
<dbReference type="HAMAP" id="MF_00735">
    <property type="entry name" value="Methyltr_PrmA"/>
    <property type="match status" value="1"/>
</dbReference>
<keyword evidence="7" id="KW-0689">Ribosomal protein</keyword>
<keyword evidence="4 6" id="KW-0808">Transferase</keyword>
<evidence type="ECO:0000256" key="2">
    <source>
        <dbReference type="ARBA" id="ARBA00022490"/>
    </source>
</evidence>
<organism evidence="7 8">
    <name type="scientific">Halorhodospira halochloris</name>
    <name type="common">Ectothiorhodospira halochloris</name>
    <dbReference type="NCBI Taxonomy" id="1052"/>
    <lineage>
        <taxon>Bacteria</taxon>
        <taxon>Pseudomonadati</taxon>
        <taxon>Pseudomonadota</taxon>
        <taxon>Gammaproteobacteria</taxon>
        <taxon>Chromatiales</taxon>
        <taxon>Ectothiorhodospiraceae</taxon>
        <taxon>Halorhodospira</taxon>
    </lineage>
</organism>